<comment type="similarity">
    <text evidence="1">Belongs to the DnaB/DnaD family.</text>
</comment>
<evidence type="ECO:0000259" key="3">
    <source>
        <dbReference type="Pfam" id="PF07261"/>
    </source>
</evidence>
<name>A0A917ET45_9BACI</name>
<reference evidence="5" key="2">
    <citation type="submission" date="2020-09" db="EMBL/GenBank/DDBJ databases">
        <authorList>
            <person name="Sun Q."/>
            <person name="Zhou Y."/>
        </authorList>
    </citation>
    <scope>NUCLEOTIDE SEQUENCE</scope>
    <source>
        <strain evidence="5">CGMCC 1.12698</strain>
    </source>
</reference>
<feature type="region of interest" description="Disordered" evidence="2">
    <location>
        <begin position="405"/>
        <end position="458"/>
    </location>
</feature>
<accession>A0A917ET45</accession>
<proteinExistence type="inferred from homology"/>
<dbReference type="AlphaFoldDB" id="A0A917ET45"/>
<reference evidence="5" key="1">
    <citation type="journal article" date="2014" name="Int. J. Syst. Evol. Microbiol.">
        <title>Complete genome sequence of Corynebacterium casei LMG S-19264T (=DSM 44701T), isolated from a smear-ripened cheese.</title>
        <authorList>
            <consortium name="US DOE Joint Genome Institute (JGI-PGF)"/>
            <person name="Walter F."/>
            <person name="Albersmeier A."/>
            <person name="Kalinowski J."/>
            <person name="Ruckert C."/>
        </authorList>
    </citation>
    <scope>NUCLEOTIDE SEQUENCE</scope>
    <source>
        <strain evidence="5">CGMCC 1.12698</strain>
    </source>
</reference>
<dbReference type="RefSeq" id="WP_188389106.1">
    <property type="nucleotide sequence ID" value="NZ_BMFK01000002.1"/>
</dbReference>
<sequence length="475" mass="55655">MEKHHWMELVPVDRYKVRASGMLHEFDRKILTMLYQPLIGSNGLSLYMTLWSELDQRGMWGEEMTHHTLMIQMHRPLKDIYEERLKLEGIGLLKVHMNKEDDVRSFIYELVPPLSPKVFFDDAVLNIFIYHRLGKTKYNSVKNFFLYPEVDTTMYKEVTRSFNEVFSSMHPSQLQSSLQSHEAEELFQVNGQELLDRTDKSTVNIYNDFFNFDLFYEGLSDAVIPKKAVTEKVKEAIVRLAFLYGIDHLQMKNVLMSAITGNEAIDIEQLRKSAREWYQFENGDAMPALTERIQPVKHQTMTKKEPVTEEERFVKELEQTSPRQLLVELSGGAEPSASDLKIIEDVMFKQKLLPGVINVLVHYVMLRTDMKLTKGYVEKIASHWARKKIRTVREAMAIAKEEHRQYQQWAETKNNPKAKGRSQKGTRTEMLPEWFGNNKVEEPVSEQPTNQEDEERRKLQEKLQKFQKNKVSKEG</sequence>
<gene>
    <name evidence="5" type="ORF">GCM10007140_28080</name>
</gene>
<dbReference type="Pfam" id="PF25888">
    <property type="entry name" value="WHD_DnaB"/>
    <property type="match status" value="1"/>
</dbReference>
<feature type="domain" description="DnaB/C C-terminal" evidence="3">
    <location>
        <begin position="335"/>
        <end position="397"/>
    </location>
</feature>
<feature type="compositionally biased region" description="Polar residues" evidence="2">
    <location>
        <begin position="406"/>
        <end position="415"/>
    </location>
</feature>
<evidence type="ECO:0000256" key="1">
    <source>
        <dbReference type="ARBA" id="ARBA00093462"/>
    </source>
</evidence>
<evidence type="ECO:0000256" key="2">
    <source>
        <dbReference type="SAM" id="MobiDB-lite"/>
    </source>
</evidence>
<dbReference type="EMBL" id="BMFK01000002">
    <property type="protein sequence ID" value="GGE76785.1"/>
    <property type="molecule type" value="Genomic_DNA"/>
</dbReference>
<dbReference type="Proteomes" id="UP000605259">
    <property type="component" value="Unassembled WGS sequence"/>
</dbReference>
<protein>
    <submittedName>
        <fullName evidence="5">Replication initiation and membrane attachment protein</fullName>
    </submittedName>
</protein>
<organism evidence="5 6">
    <name type="scientific">Priestia taiwanensis</name>
    <dbReference type="NCBI Taxonomy" id="1347902"/>
    <lineage>
        <taxon>Bacteria</taxon>
        <taxon>Bacillati</taxon>
        <taxon>Bacillota</taxon>
        <taxon>Bacilli</taxon>
        <taxon>Bacillales</taxon>
        <taxon>Bacillaceae</taxon>
        <taxon>Priestia</taxon>
    </lineage>
</organism>
<dbReference type="InterPro" id="IPR006343">
    <property type="entry name" value="DnaB/C_C"/>
</dbReference>
<evidence type="ECO:0000259" key="4">
    <source>
        <dbReference type="Pfam" id="PF25888"/>
    </source>
</evidence>
<evidence type="ECO:0000313" key="6">
    <source>
        <dbReference type="Proteomes" id="UP000605259"/>
    </source>
</evidence>
<feature type="domain" description="Replicative helicase loading/DNA remodeling protein DnaB N-terminal winged helix" evidence="4">
    <location>
        <begin position="11"/>
        <end position="273"/>
    </location>
</feature>
<keyword evidence="6" id="KW-1185">Reference proteome</keyword>
<dbReference type="Pfam" id="PF07261">
    <property type="entry name" value="DnaB_2"/>
    <property type="match status" value="1"/>
</dbReference>
<evidence type="ECO:0000313" key="5">
    <source>
        <dbReference type="EMBL" id="GGE76785.1"/>
    </source>
</evidence>
<dbReference type="InterPro" id="IPR058660">
    <property type="entry name" value="WHD_DnaB"/>
</dbReference>
<comment type="caution">
    <text evidence="5">The sequence shown here is derived from an EMBL/GenBank/DDBJ whole genome shotgun (WGS) entry which is preliminary data.</text>
</comment>